<organism evidence="1 2">
    <name type="scientific">Microcoleus anatoxicus PTRS2</name>
    <dbReference type="NCBI Taxonomy" id="2705321"/>
    <lineage>
        <taxon>Bacteria</taxon>
        <taxon>Bacillati</taxon>
        <taxon>Cyanobacteriota</taxon>
        <taxon>Cyanophyceae</taxon>
        <taxon>Oscillatoriophycideae</taxon>
        <taxon>Oscillatoriales</taxon>
        <taxon>Microcoleaceae</taxon>
        <taxon>Microcoleus</taxon>
        <taxon>Microcoleus anatoxicus</taxon>
    </lineage>
</organism>
<evidence type="ECO:0000313" key="2">
    <source>
        <dbReference type="Proteomes" id="UP001384579"/>
    </source>
</evidence>
<dbReference type="InterPro" id="IPR043129">
    <property type="entry name" value="ATPase_NBD"/>
</dbReference>
<gene>
    <name evidence="1" type="ORF">WMG39_23535</name>
</gene>
<feature type="non-terminal residue" evidence="1">
    <location>
        <position position="75"/>
    </location>
</feature>
<protein>
    <submittedName>
        <fullName evidence="1">Hsp70 family protein</fullName>
    </submittedName>
</protein>
<accession>A0ABU8YUA8</accession>
<evidence type="ECO:0000313" key="1">
    <source>
        <dbReference type="EMBL" id="MEK0187786.1"/>
    </source>
</evidence>
<dbReference type="Gene3D" id="3.30.420.40">
    <property type="match status" value="1"/>
</dbReference>
<proteinExistence type="predicted"/>
<reference evidence="1 2" key="1">
    <citation type="journal article" date="2020" name="Harmful Algae">
        <title>Molecular and morphological characterization of a novel dihydroanatoxin-a producing Microcoleus species (cyanobacteria) from the Russian River, California, USA.</title>
        <authorList>
            <person name="Conklin K.Y."/>
            <person name="Stancheva R."/>
            <person name="Otten T.G."/>
            <person name="Fadness R."/>
            <person name="Boyer G.L."/>
            <person name="Read B."/>
            <person name="Zhang X."/>
            <person name="Sheath R.G."/>
        </authorList>
    </citation>
    <scope>NUCLEOTIDE SEQUENCE [LARGE SCALE GENOMIC DNA]</scope>
    <source>
        <strain evidence="1 2">PTRS2</strain>
    </source>
</reference>
<keyword evidence="2" id="KW-1185">Reference proteome</keyword>
<name>A0ABU8YUA8_9CYAN</name>
<sequence>MAIAIDFGTSNTVVARTNPATSQPETLKLPALSAISAQNPPLIPSLLYVENAAQNQVILGQQVRDKGLDLTTDSR</sequence>
<dbReference type="Proteomes" id="UP001384579">
    <property type="component" value="Unassembled WGS sequence"/>
</dbReference>
<comment type="caution">
    <text evidence="1">The sequence shown here is derived from an EMBL/GenBank/DDBJ whole genome shotgun (WGS) entry which is preliminary data.</text>
</comment>
<dbReference type="EMBL" id="JBBLXS010000436">
    <property type="protein sequence ID" value="MEK0187786.1"/>
    <property type="molecule type" value="Genomic_DNA"/>
</dbReference>
<dbReference type="SUPFAM" id="SSF53067">
    <property type="entry name" value="Actin-like ATPase domain"/>
    <property type="match status" value="1"/>
</dbReference>